<reference evidence="1" key="1">
    <citation type="submission" date="2014-05" db="EMBL/GenBank/DDBJ databases">
        <authorList>
            <person name="Chronopoulou M."/>
        </authorList>
    </citation>
    <scope>NUCLEOTIDE SEQUENCE</scope>
    <source>
        <tissue evidence="1">Whole organism</tissue>
    </source>
</reference>
<accession>A0A0K2V704</accession>
<dbReference type="EMBL" id="HACA01028962">
    <property type="protein sequence ID" value="CDW46323.1"/>
    <property type="molecule type" value="Transcribed_RNA"/>
</dbReference>
<organism evidence="1">
    <name type="scientific">Lepeophtheirus salmonis</name>
    <name type="common">Salmon louse</name>
    <name type="synonym">Caligus salmonis</name>
    <dbReference type="NCBI Taxonomy" id="72036"/>
    <lineage>
        <taxon>Eukaryota</taxon>
        <taxon>Metazoa</taxon>
        <taxon>Ecdysozoa</taxon>
        <taxon>Arthropoda</taxon>
        <taxon>Crustacea</taxon>
        <taxon>Multicrustacea</taxon>
        <taxon>Hexanauplia</taxon>
        <taxon>Copepoda</taxon>
        <taxon>Siphonostomatoida</taxon>
        <taxon>Caligidae</taxon>
        <taxon>Lepeophtheirus</taxon>
    </lineage>
</organism>
<protein>
    <submittedName>
        <fullName evidence="1">Uncharacterized protein</fullName>
    </submittedName>
</protein>
<sequence>SQSTWNRYGSQSIVIGLIVNSSYPLGTESHVLSRHFESIELSIKDINKRT</sequence>
<name>A0A0K2V704_LEPSM</name>
<feature type="non-terminal residue" evidence="1">
    <location>
        <position position="1"/>
    </location>
</feature>
<dbReference type="AlphaFoldDB" id="A0A0K2V704"/>
<proteinExistence type="predicted"/>
<evidence type="ECO:0000313" key="1">
    <source>
        <dbReference type="EMBL" id="CDW46323.1"/>
    </source>
</evidence>